<dbReference type="InterPro" id="IPR018493">
    <property type="entry name" value="GvpA-like_CS"/>
</dbReference>
<dbReference type="NCBIfam" id="NF046091">
    <property type="entry name" value="halo_gas_GvpM"/>
    <property type="match status" value="1"/>
</dbReference>
<evidence type="ECO:0000256" key="4">
    <source>
        <dbReference type="SAM" id="MobiDB-lite"/>
    </source>
</evidence>
<evidence type="ECO:0000256" key="3">
    <source>
        <dbReference type="ARBA" id="ARBA00035646"/>
    </source>
</evidence>
<comment type="subcellular location">
    <subcellularLocation>
        <location evidence="2">Gas vesicle</location>
    </subcellularLocation>
</comment>
<protein>
    <submittedName>
        <fullName evidence="5">Gas vesicle protein</fullName>
    </submittedName>
</protein>
<keyword evidence="1" id="KW-0304">Gas vesicle</keyword>
<reference evidence="5 6" key="1">
    <citation type="submission" date="2021-06" db="EMBL/GenBank/DDBJ databases">
        <title>New haloarchaea isolates fom saline soil.</title>
        <authorList>
            <person name="Duran-Viseras A."/>
            <person name="Sanchez-Porro C.S."/>
            <person name="Ventosa A."/>
        </authorList>
    </citation>
    <scope>NUCLEOTIDE SEQUENCE [LARGE SCALE GENOMIC DNA]</scope>
    <source>
        <strain evidence="5 6">JCM 183640</strain>
    </source>
</reference>
<organism evidence="5 6">
    <name type="scientific">Haloarcula limicola</name>
    <dbReference type="NCBI Taxonomy" id="1429915"/>
    <lineage>
        <taxon>Archaea</taxon>
        <taxon>Methanobacteriati</taxon>
        <taxon>Methanobacteriota</taxon>
        <taxon>Stenosarchaea group</taxon>
        <taxon>Halobacteria</taxon>
        <taxon>Halobacteriales</taxon>
        <taxon>Haloarculaceae</taxon>
        <taxon>Haloarcula</taxon>
    </lineage>
</organism>
<dbReference type="PROSITE" id="PS00669">
    <property type="entry name" value="GAS_VESICLE_A_2"/>
    <property type="match status" value="1"/>
</dbReference>
<dbReference type="EMBL" id="JAHQXF010000003">
    <property type="protein sequence ID" value="MBV0926050.1"/>
    <property type="molecule type" value="Genomic_DNA"/>
</dbReference>
<feature type="region of interest" description="Disordered" evidence="4">
    <location>
        <begin position="68"/>
        <end position="91"/>
    </location>
</feature>
<comment type="similarity">
    <text evidence="3">Belongs to the gas vesicle GvpA family.</text>
</comment>
<sequence length="91" mass="10074">MEPSRDDDAVVDLLDVILRDGVILQADVIVTVADVPLVGINLRAAIAGMATMTDYGYFEEWDDEARRRVVPDDERTEQPSATLGDDRRGAR</sequence>
<dbReference type="Proteomes" id="UP000766550">
    <property type="component" value="Unassembled WGS sequence"/>
</dbReference>
<dbReference type="PANTHER" id="PTHR35344:SF4">
    <property type="entry name" value="GAS VESICLE PROTEIN A1"/>
    <property type="match status" value="1"/>
</dbReference>
<dbReference type="PROSITE" id="PS00234">
    <property type="entry name" value="GAS_VESICLE_A_1"/>
    <property type="match status" value="1"/>
</dbReference>
<accession>A0A8J8CA21</accession>
<comment type="caution">
    <text evidence="5">The sequence shown here is derived from an EMBL/GenBank/DDBJ whole genome shotgun (WGS) entry which is preliminary data.</text>
</comment>
<evidence type="ECO:0000256" key="1">
    <source>
        <dbReference type="ARBA" id="ARBA00022987"/>
    </source>
</evidence>
<dbReference type="AlphaFoldDB" id="A0A8J8CA21"/>
<dbReference type="OrthoDB" id="131850at2157"/>
<dbReference type="RefSeq" id="WP_162318747.1">
    <property type="nucleotide sequence ID" value="NZ_JAHQXF010000003.1"/>
</dbReference>
<name>A0A8J8CA21_9EURY</name>
<dbReference type="GO" id="GO:0031411">
    <property type="term" value="C:gas vesicle"/>
    <property type="evidence" value="ECO:0007669"/>
    <property type="project" value="UniProtKB-SubCell"/>
</dbReference>
<dbReference type="InterPro" id="IPR050530">
    <property type="entry name" value="GvpA"/>
</dbReference>
<gene>
    <name evidence="5" type="ORF">KTS45_17740</name>
</gene>
<dbReference type="GO" id="GO:0012506">
    <property type="term" value="C:vesicle membrane"/>
    <property type="evidence" value="ECO:0007669"/>
    <property type="project" value="InterPro"/>
</dbReference>
<keyword evidence="6" id="KW-1185">Reference proteome</keyword>
<evidence type="ECO:0000313" key="6">
    <source>
        <dbReference type="Proteomes" id="UP000766550"/>
    </source>
</evidence>
<dbReference type="Pfam" id="PF00741">
    <property type="entry name" value="Gas_vesicle"/>
    <property type="match status" value="1"/>
</dbReference>
<evidence type="ECO:0000256" key="2">
    <source>
        <dbReference type="ARBA" id="ARBA00035108"/>
    </source>
</evidence>
<dbReference type="PANTHER" id="PTHR35344">
    <property type="entry name" value="GAS VESICLE STRUCTURAL PROTEIN 2-RELATED"/>
    <property type="match status" value="1"/>
</dbReference>
<evidence type="ECO:0000313" key="5">
    <source>
        <dbReference type="EMBL" id="MBV0926050.1"/>
    </source>
</evidence>
<proteinExistence type="inferred from homology"/>
<feature type="compositionally biased region" description="Basic and acidic residues" evidence="4">
    <location>
        <begin position="68"/>
        <end position="77"/>
    </location>
</feature>
<dbReference type="GO" id="GO:0005198">
    <property type="term" value="F:structural molecule activity"/>
    <property type="evidence" value="ECO:0007669"/>
    <property type="project" value="InterPro"/>
</dbReference>
<dbReference type="InterPro" id="IPR000638">
    <property type="entry name" value="Gas-vesicle_GvpA-like"/>
</dbReference>